<sequence length="25" mass="3126">MVEEHDFRRFPELRNAQLESMQFES</sequence>
<proteinExistence type="predicted"/>
<organism evidence="1">
    <name type="scientific">marine sediment metagenome</name>
    <dbReference type="NCBI Taxonomy" id="412755"/>
    <lineage>
        <taxon>unclassified sequences</taxon>
        <taxon>metagenomes</taxon>
        <taxon>ecological metagenomes</taxon>
    </lineage>
</organism>
<comment type="caution">
    <text evidence="1">The sequence shown here is derived from an EMBL/GenBank/DDBJ whole genome shotgun (WGS) entry which is preliminary data.</text>
</comment>
<gene>
    <name evidence="1" type="ORF">LCGC14_2981830</name>
</gene>
<accession>A0A0F8ZXK8</accession>
<dbReference type="EMBL" id="LAZR01060917">
    <property type="protein sequence ID" value="KKK64671.1"/>
    <property type="molecule type" value="Genomic_DNA"/>
</dbReference>
<protein>
    <submittedName>
        <fullName evidence="1">Uncharacterized protein</fullName>
    </submittedName>
</protein>
<reference evidence="1" key="1">
    <citation type="journal article" date="2015" name="Nature">
        <title>Complex archaea that bridge the gap between prokaryotes and eukaryotes.</title>
        <authorList>
            <person name="Spang A."/>
            <person name="Saw J.H."/>
            <person name="Jorgensen S.L."/>
            <person name="Zaremba-Niedzwiedzka K."/>
            <person name="Martijn J."/>
            <person name="Lind A.E."/>
            <person name="van Eijk R."/>
            <person name="Schleper C."/>
            <person name="Guy L."/>
            <person name="Ettema T.J."/>
        </authorList>
    </citation>
    <scope>NUCLEOTIDE SEQUENCE</scope>
</reference>
<name>A0A0F8ZXK8_9ZZZZ</name>
<evidence type="ECO:0000313" key="1">
    <source>
        <dbReference type="EMBL" id="KKK64671.1"/>
    </source>
</evidence>
<dbReference type="AlphaFoldDB" id="A0A0F8ZXK8"/>
<feature type="non-terminal residue" evidence="1">
    <location>
        <position position="25"/>
    </location>
</feature>